<evidence type="ECO:0000313" key="3">
    <source>
        <dbReference type="Proteomes" id="UP001404104"/>
    </source>
</evidence>
<evidence type="ECO:0008006" key="4">
    <source>
        <dbReference type="Google" id="ProtNLM"/>
    </source>
</evidence>
<dbReference type="PROSITE" id="PS51257">
    <property type="entry name" value="PROKAR_LIPOPROTEIN"/>
    <property type="match status" value="1"/>
</dbReference>
<accession>A0ABU9XQM6</accession>
<dbReference type="RefSeq" id="WP_345862856.1">
    <property type="nucleotide sequence ID" value="NZ_JBDIMF010000001.1"/>
</dbReference>
<name>A0ABU9XQM6_9SPHN</name>
<reference evidence="2 3" key="1">
    <citation type="submission" date="2024-05" db="EMBL/GenBank/DDBJ databases">
        <authorList>
            <person name="Liu Q."/>
            <person name="Xin Y.-H."/>
        </authorList>
    </citation>
    <scope>NUCLEOTIDE SEQUENCE [LARGE SCALE GENOMIC DNA]</scope>
    <source>
        <strain evidence="2 3">CGMCC 1.15349</strain>
    </source>
</reference>
<sequence length="199" mass="21571">MLQSKLKFAGALLAATGTLALGACATETAYRPATGSGFARTGYSDRQIEPNRYLVSFAGNSYTSRDTVERYLLFRAAELTLSRGYDNFILVDKDTDLRTRTYSTPGIGGYGGFGYGGFGGFGGWGPSWRYRGRGFGWRSWNGFGGDPFWDSGVDIRTIDKFEANAEIVLGKGPKPKDNIRAFDARAVVDSIGPSVVVPK</sequence>
<dbReference type="EMBL" id="JBDIMF010000001">
    <property type="protein sequence ID" value="MEN2785380.1"/>
    <property type="molecule type" value="Genomic_DNA"/>
</dbReference>
<comment type="caution">
    <text evidence="2">The sequence shown here is derived from an EMBL/GenBank/DDBJ whole genome shotgun (WGS) entry which is preliminary data.</text>
</comment>
<feature type="signal peptide" evidence="1">
    <location>
        <begin position="1"/>
        <end position="25"/>
    </location>
</feature>
<proteinExistence type="predicted"/>
<organism evidence="2 3">
    <name type="scientific">Sphingomonas qilianensis</name>
    <dbReference type="NCBI Taxonomy" id="1736690"/>
    <lineage>
        <taxon>Bacteria</taxon>
        <taxon>Pseudomonadati</taxon>
        <taxon>Pseudomonadota</taxon>
        <taxon>Alphaproteobacteria</taxon>
        <taxon>Sphingomonadales</taxon>
        <taxon>Sphingomonadaceae</taxon>
        <taxon>Sphingomonas</taxon>
    </lineage>
</organism>
<evidence type="ECO:0000256" key="1">
    <source>
        <dbReference type="SAM" id="SignalP"/>
    </source>
</evidence>
<feature type="chain" id="PRO_5047064272" description="DUF4136 domain-containing protein" evidence="1">
    <location>
        <begin position="26"/>
        <end position="199"/>
    </location>
</feature>
<protein>
    <recommendedName>
        <fullName evidence="4">DUF4136 domain-containing protein</fullName>
    </recommendedName>
</protein>
<dbReference type="Proteomes" id="UP001404104">
    <property type="component" value="Unassembled WGS sequence"/>
</dbReference>
<keyword evidence="1" id="KW-0732">Signal</keyword>
<keyword evidence="3" id="KW-1185">Reference proteome</keyword>
<dbReference type="NCBIfam" id="NF047637">
    <property type="entry name" value="lipo_CC0125"/>
    <property type="match status" value="1"/>
</dbReference>
<evidence type="ECO:0000313" key="2">
    <source>
        <dbReference type="EMBL" id="MEN2785380.1"/>
    </source>
</evidence>
<gene>
    <name evidence="2" type="ORF">ABC969_02975</name>
</gene>